<comment type="cofactor">
    <cofactor evidence="1">
        <name>dipyrromethane</name>
        <dbReference type="ChEBI" id="CHEBI:60342"/>
    </cofactor>
</comment>
<keyword evidence="11" id="KW-1185">Reference proteome</keyword>
<dbReference type="InterPro" id="IPR022419">
    <property type="entry name" value="Porphobilin_deaminase_cofac_BS"/>
</dbReference>
<dbReference type="EC" id="2.5.1.61" evidence="4"/>
<dbReference type="PANTHER" id="PTHR11557:SF0">
    <property type="entry name" value="PORPHOBILINOGEN DEAMINASE"/>
    <property type="match status" value="1"/>
</dbReference>
<evidence type="ECO:0000256" key="1">
    <source>
        <dbReference type="ARBA" id="ARBA00001916"/>
    </source>
</evidence>
<dbReference type="InterPro" id="IPR022417">
    <property type="entry name" value="Porphobilin_deaminase_N"/>
</dbReference>
<keyword evidence="6" id="KW-0627">Porphyrin biosynthesis</keyword>
<dbReference type="Gene3D" id="3.40.190.10">
    <property type="entry name" value="Periplasmic binding protein-like II"/>
    <property type="match status" value="1"/>
</dbReference>
<comment type="caution">
    <text evidence="10">The sequence shown here is derived from an EMBL/GenBank/DDBJ whole genome shotgun (WGS) entry which is preliminary data.</text>
</comment>
<dbReference type="InterPro" id="IPR022418">
    <property type="entry name" value="Porphobilinogen_deaminase_C"/>
</dbReference>
<evidence type="ECO:0000313" key="10">
    <source>
        <dbReference type="EMBL" id="GMA34302.1"/>
    </source>
</evidence>
<feature type="domain" description="Porphobilinogen deaminase N-terminal" evidence="8">
    <location>
        <begin position="1"/>
        <end position="42"/>
    </location>
</feature>
<comment type="similarity">
    <text evidence="3">Belongs to the HMBS family.</text>
</comment>
<keyword evidence="5" id="KW-0808">Transferase</keyword>
<evidence type="ECO:0000259" key="8">
    <source>
        <dbReference type="Pfam" id="PF01379"/>
    </source>
</evidence>
<evidence type="ECO:0000256" key="2">
    <source>
        <dbReference type="ARBA" id="ARBA00002869"/>
    </source>
</evidence>
<dbReference type="InterPro" id="IPR036803">
    <property type="entry name" value="Porphobilinogen_deaminase_C_sf"/>
</dbReference>
<accession>A0ABQ6I8Y6</accession>
<proteinExistence type="inferred from homology"/>
<dbReference type="Gene3D" id="3.30.160.40">
    <property type="entry name" value="Porphobilinogen deaminase, C-terminal domain"/>
    <property type="match status" value="1"/>
</dbReference>
<dbReference type="Proteomes" id="UP001157125">
    <property type="component" value="Unassembled WGS sequence"/>
</dbReference>
<evidence type="ECO:0000256" key="6">
    <source>
        <dbReference type="ARBA" id="ARBA00023244"/>
    </source>
</evidence>
<dbReference type="SUPFAM" id="SSF53850">
    <property type="entry name" value="Periplasmic binding protein-like II"/>
    <property type="match status" value="1"/>
</dbReference>
<feature type="domain" description="Porphobilinogen deaminase C-terminal" evidence="9">
    <location>
        <begin position="62"/>
        <end position="130"/>
    </location>
</feature>
<evidence type="ECO:0000256" key="3">
    <source>
        <dbReference type="ARBA" id="ARBA00005638"/>
    </source>
</evidence>
<evidence type="ECO:0000256" key="5">
    <source>
        <dbReference type="ARBA" id="ARBA00022679"/>
    </source>
</evidence>
<dbReference type="InterPro" id="IPR000860">
    <property type="entry name" value="HemC"/>
</dbReference>
<dbReference type="PROSITE" id="PS00533">
    <property type="entry name" value="PORPHOBILINOGEN_DEAM"/>
    <property type="match status" value="1"/>
</dbReference>
<evidence type="ECO:0000256" key="4">
    <source>
        <dbReference type="ARBA" id="ARBA00012655"/>
    </source>
</evidence>
<evidence type="ECO:0000259" key="9">
    <source>
        <dbReference type="Pfam" id="PF03900"/>
    </source>
</evidence>
<dbReference type="PANTHER" id="PTHR11557">
    <property type="entry name" value="PORPHOBILINOGEN DEAMINASE"/>
    <property type="match status" value="1"/>
</dbReference>
<dbReference type="SUPFAM" id="SSF54782">
    <property type="entry name" value="Porphobilinogen deaminase (hydroxymethylbilane synthase), C-terminal domain"/>
    <property type="match status" value="1"/>
</dbReference>
<organism evidence="10 11">
    <name type="scientific">Demequina litorisediminis</name>
    <dbReference type="NCBI Taxonomy" id="1849022"/>
    <lineage>
        <taxon>Bacteria</taxon>
        <taxon>Bacillati</taxon>
        <taxon>Actinomycetota</taxon>
        <taxon>Actinomycetes</taxon>
        <taxon>Micrococcales</taxon>
        <taxon>Demequinaceae</taxon>
        <taxon>Demequina</taxon>
    </lineage>
</organism>
<evidence type="ECO:0000313" key="11">
    <source>
        <dbReference type="Proteomes" id="UP001157125"/>
    </source>
</evidence>
<evidence type="ECO:0000256" key="7">
    <source>
        <dbReference type="ARBA" id="ARBA00048169"/>
    </source>
</evidence>
<gene>
    <name evidence="10" type="ORF">GCM10025876_05060</name>
</gene>
<protein>
    <recommendedName>
        <fullName evidence="4">hydroxymethylbilane synthase</fullName>
        <ecNumber evidence="4">2.5.1.61</ecNumber>
    </recommendedName>
</protein>
<name>A0ABQ6I8Y6_9MICO</name>
<dbReference type="EMBL" id="BSUN01000001">
    <property type="protein sequence ID" value="GMA34302.1"/>
    <property type="molecule type" value="Genomic_DNA"/>
</dbReference>
<sequence>MVLAAAGLSRLGRLEDVTEFFAPEAMVPAPGQGALSIEIRPDADPEWADVVRSLDDADTRAAVLAERTVLQVLEAGCAAPVAAHATVAAGIVTLHARVVNTAGTLVLNETATGPAAQAASVGRRIGHTLLGRGAARLMGGTP</sequence>
<dbReference type="Pfam" id="PF01379">
    <property type="entry name" value="Porphobil_deam"/>
    <property type="match status" value="1"/>
</dbReference>
<reference evidence="11" key="1">
    <citation type="journal article" date="2019" name="Int. J. Syst. Evol. Microbiol.">
        <title>The Global Catalogue of Microorganisms (GCM) 10K type strain sequencing project: providing services to taxonomists for standard genome sequencing and annotation.</title>
        <authorList>
            <consortium name="The Broad Institute Genomics Platform"/>
            <consortium name="The Broad Institute Genome Sequencing Center for Infectious Disease"/>
            <person name="Wu L."/>
            <person name="Ma J."/>
        </authorList>
    </citation>
    <scope>NUCLEOTIDE SEQUENCE [LARGE SCALE GENOMIC DNA]</scope>
    <source>
        <strain evidence="11">NBRC 112299</strain>
    </source>
</reference>
<comment type="catalytic activity">
    <reaction evidence="7">
        <text>4 porphobilinogen + H2O = hydroxymethylbilane + 4 NH4(+)</text>
        <dbReference type="Rhea" id="RHEA:13185"/>
        <dbReference type="ChEBI" id="CHEBI:15377"/>
        <dbReference type="ChEBI" id="CHEBI:28938"/>
        <dbReference type="ChEBI" id="CHEBI:57845"/>
        <dbReference type="ChEBI" id="CHEBI:58126"/>
        <dbReference type="EC" id="2.5.1.61"/>
    </reaction>
</comment>
<dbReference type="Pfam" id="PF03900">
    <property type="entry name" value="Porphobil_deamC"/>
    <property type="match status" value="1"/>
</dbReference>
<comment type="function">
    <text evidence="2">Tetrapolymerization of the monopyrrole PBG into the hydroxymethylbilane pre-uroporphyrinogen in several discrete steps.</text>
</comment>